<proteinExistence type="predicted"/>
<dbReference type="Pfam" id="PF01753">
    <property type="entry name" value="zf-MYND"/>
    <property type="match status" value="1"/>
</dbReference>
<accession>A0AA39EY10</accession>
<keyword evidence="3" id="KW-0949">S-adenosyl-L-methionine</keyword>
<evidence type="ECO:0000256" key="3">
    <source>
        <dbReference type="ARBA" id="ARBA00022691"/>
    </source>
</evidence>
<organism evidence="10 11">
    <name type="scientific">Microctonus aethiopoides</name>
    <dbReference type="NCBI Taxonomy" id="144406"/>
    <lineage>
        <taxon>Eukaryota</taxon>
        <taxon>Metazoa</taxon>
        <taxon>Ecdysozoa</taxon>
        <taxon>Arthropoda</taxon>
        <taxon>Hexapoda</taxon>
        <taxon>Insecta</taxon>
        <taxon>Pterygota</taxon>
        <taxon>Neoptera</taxon>
        <taxon>Endopterygota</taxon>
        <taxon>Hymenoptera</taxon>
        <taxon>Apocrita</taxon>
        <taxon>Ichneumonoidea</taxon>
        <taxon>Braconidae</taxon>
        <taxon>Euphorinae</taxon>
        <taxon>Microctonus</taxon>
    </lineage>
</organism>
<dbReference type="AlphaFoldDB" id="A0AA39EY10"/>
<dbReference type="GO" id="GO:0008270">
    <property type="term" value="F:zinc ion binding"/>
    <property type="evidence" value="ECO:0007669"/>
    <property type="project" value="UniProtKB-KW"/>
</dbReference>
<comment type="caution">
    <text evidence="10">The sequence shown here is derived from an EMBL/GenBank/DDBJ whole genome shotgun (WGS) entry which is preliminary data.</text>
</comment>
<evidence type="ECO:0000256" key="1">
    <source>
        <dbReference type="ARBA" id="ARBA00022603"/>
    </source>
</evidence>
<keyword evidence="11" id="KW-1185">Reference proteome</keyword>
<evidence type="ECO:0000256" key="6">
    <source>
        <dbReference type="ARBA" id="ARBA00022833"/>
    </source>
</evidence>
<keyword evidence="5 7" id="KW-0863">Zinc-finger</keyword>
<feature type="domain" description="SET" evidence="8">
    <location>
        <begin position="239"/>
        <end position="521"/>
    </location>
</feature>
<dbReference type="EMBL" id="JAQQBS010001424">
    <property type="protein sequence ID" value="KAK0158909.1"/>
    <property type="molecule type" value="Genomic_DNA"/>
</dbReference>
<dbReference type="Gene3D" id="2.170.270.10">
    <property type="entry name" value="SET domain"/>
    <property type="match status" value="1"/>
</dbReference>
<keyword evidence="6" id="KW-0862">Zinc</keyword>
<dbReference type="InterPro" id="IPR011990">
    <property type="entry name" value="TPR-like_helical_dom_sf"/>
</dbReference>
<sequence length="639" mass="73208">MSEFDLDKAIMKFAQQFVEMMSNDDNDEELADPSKWVKHKDDKENIKRAIDHFFYARKVRYVELKSVTAGELKSSEKATEFIEKGNKQFKKENSWKDSLELYTEGVIHAPPNSNELARAYANRSAALCDGGLYDDAILDIGRALEIGYPDDLKPKLYTRRAMCSVLLNDGVNPDAEKDLNDACHLIAKLNSDDTEYVNEIMNKKLATISSMKAPYEKIDYNRFLPKIVEENSKLKGVTDAVELQYSEKYGRQVVATRNIKAGEAIYVHKAYASIIESTVAHKYCWHCSKRVWAGVPCHQCVSVIYCNEKCRDEAWQEYHDIECLIIPQFIIIGKELVNLGTAGPLALKITAKVFKEAGSLEKLKEKIDELNTKKGDNITKCFSGDVFDNMKYEAVYSLSRVAQIEILSSASVFILFCFAANTQIFGKKYKQIDKLEKNKWMIFMGALIMRHLDICISNSRRVLMKDEDQNKILRGTEMFPFFSLINNNCDPNATDYHSGNVSALITLQQIKKGEQVFISYQTPYWSVPTRERNASLLKYFNFNCDCTACKKEWDVHSINSFPSRKVKGLPSSLKKKLAALRDKPKFVPSLTSIGAMLNYEKISVNMELMNLHQKYMKYPTREMMELKLATMIHYENSTY</sequence>
<dbReference type="InterPro" id="IPR046341">
    <property type="entry name" value="SET_dom_sf"/>
</dbReference>
<name>A0AA39EY10_9HYME</name>
<dbReference type="GO" id="GO:0005737">
    <property type="term" value="C:cytoplasm"/>
    <property type="evidence" value="ECO:0007669"/>
    <property type="project" value="TreeGrafter"/>
</dbReference>
<dbReference type="PANTHER" id="PTHR46165:SF2">
    <property type="entry name" value="SET AND MYND DOMAIN-CONTAINING PROTEIN 4"/>
    <property type="match status" value="1"/>
</dbReference>
<dbReference type="GO" id="GO:0008757">
    <property type="term" value="F:S-adenosylmethionine-dependent methyltransferase activity"/>
    <property type="evidence" value="ECO:0007669"/>
    <property type="project" value="UniProtKB-ARBA"/>
</dbReference>
<evidence type="ECO:0000313" key="11">
    <source>
        <dbReference type="Proteomes" id="UP001168990"/>
    </source>
</evidence>
<dbReference type="Gene3D" id="1.25.40.10">
    <property type="entry name" value="Tetratricopeptide repeat domain"/>
    <property type="match status" value="1"/>
</dbReference>
<dbReference type="GO" id="GO:0005634">
    <property type="term" value="C:nucleus"/>
    <property type="evidence" value="ECO:0007669"/>
    <property type="project" value="TreeGrafter"/>
</dbReference>
<feature type="domain" description="MYND-type" evidence="9">
    <location>
        <begin position="284"/>
        <end position="323"/>
    </location>
</feature>
<dbReference type="SUPFAM" id="SSF48452">
    <property type="entry name" value="TPR-like"/>
    <property type="match status" value="1"/>
</dbReference>
<dbReference type="GO" id="GO:0008276">
    <property type="term" value="F:protein methyltransferase activity"/>
    <property type="evidence" value="ECO:0007669"/>
    <property type="project" value="UniProtKB-ARBA"/>
</dbReference>
<reference evidence="10" key="2">
    <citation type="submission" date="2023-03" db="EMBL/GenBank/DDBJ databases">
        <authorList>
            <person name="Inwood S.N."/>
            <person name="Skelly J.G."/>
            <person name="Guhlin J."/>
            <person name="Harrop T.W.R."/>
            <person name="Goldson S.G."/>
            <person name="Dearden P.K."/>
        </authorList>
    </citation>
    <scope>NUCLEOTIDE SEQUENCE</scope>
    <source>
        <strain evidence="10">Irish</strain>
        <tissue evidence="10">Whole body</tissue>
    </source>
</reference>
<keyword evidence="4" id="KW-0479">Metal-binding</keyword>
<dbReference type="GO" id="GO:0032259">
    <property type="term" value="P:methylation"/>
    <property type="evidence" value="ECO:0007669"/>
    <property type="project" value="UniProtKB-KW"/>
</dbReference>
<dbReference type="Pfam" id="PF00856">
    <property type="entry name" value="SET"/>
    <property type="match status" value="1"/>
</dbReference>
<keyword evidence="2" id="KW-0808">Transferase</keyword>
<dbReference type="SUPFAM" id="SSF144232">
    <property type="entry name" value="HIT/MYND zinc finger-like"/>
    <property type="match status" value="1"/>
</dbReference>
<reference evidence="10" key="1">
    <citation type="journal article" date="2023" name="bioRxiv">
        <title>Scaffold-level genome assemblies of two parasitoid biocontrol wasps reveal the parthenogenesis mechanism and an associated novel virus.</title>
        <authorList>
            <person name="Inwood S."/>
            <person name="Skelly J."/>
            <person name="Guhlin J."/>
            <person name="Harrop T."/>
            <person name="Goldson S."/>
            <person name="Dearden P."/>
        </authorList>
    </citation>
    <scope>NUCLEOTIDE SEQUENCE</scope>
    <source>
        <strain evidence="10">Irish</strain>
        <tissue evidence="10">Whole body</tissue>
    </source>
</reference>
<dbReference type="PROSITE" id="PS50865">
    <property type="entry name" value="ZF_MYND_2"/>
    <property type="match status" value="1"/>
</dbReference>
<evidence type="ECO:0000256" key="4">
    <source>
        <dbReference type="ARBA" id="ARBA00022723"/>
    </source>
</evidence>
<evidence type="ECO:0008006" key="12">
    <source>
        <dbReference type="Google" id="ProtNLM"/>
    </source>
</evidence>
<dbReference type="Proteomes" id="UP001168990">
    <property type="component" value="Unassembled WGS sequence"/>
</dbReference>
<keyword evidence="1" id="KW-0489">Methyltransferase</keyword>
<evidence type="ECO:0000259" key="8">
    <source>
        <dbReference type="PROSITE" id="PS50280"/>
    </source>
</evidence>
<protein>
    <recommendedName>
        <fullName evidence="12">SET and MYND domain-containing protein 4</fullName>
    </recommendedName>
</protein>
<dbReference type="GO" id="GO:0042826">
    <property type="term" value="F:histone deacetylase binding"/>
    <property type="evidence" value="ECO:0007669"/>
    <property type="project" value="TreeGrafter"/>
</dbReference>
<dbReference type="PANTHER" id="PTHR46165">
    <property type="entry name" value="SET AND MYND DOMAIN-CONTAINING PROTEIN 4"/>
    <property type="match status" value="1"/>
</dbReference>
<evidence type="ECO:0000256" key="5">
    <source>
        <dbReference type="ARBA" id="ARBA00022771"/>
    </source>
</evidence>
<dbReference type="SUPFAM" id="SSF82199">
    <property type="entry name" value="SET domain"/>
    <property type="match status" value="1"/>
</dbReference>
<dbReference type="InterPro" id="IPR001214">
    <property type="entry name" value="SET_dom"/>
</dbReference>
<dbReference type="GO" id="GO:0008170">
    <property type="term" value="F:N-methyltransferase activity"/>
    <property type="evidence" value="ECO:0007669"/>
    <property type="project" value="UniProtKB-ARBA"/>
</dbReference>
<dbReference type="InterPro" id="IPR002893">
    <property type="entry name" value="Znf_MYND"/>
</dbReference>
<dbReference type="PROSITE" id="PS50280">
    <property type="entry name" value="SET"/>
    <property type="match status" value="1"/>
</dbReference>
<evidence type="ECO:0000256" key="7">
    <source>
        <dbReference type="PROSITE-ProRule" id="PRU00134"/>
    </source>
</evidence>
<evidence type="ECO:0000256" key="2">
    <source>
        <dbReference type="ARBA" id="ARBA00022679"/>
    </source>
</evidence>
<evidence type="ECO:0000259" key="9">
    <source>
        <dbReference type="PROSITE" id="PS50865"/>
    </source>
</evidence>
<dbReference type="InterPro" id="IPR052097">
    <property type="entry name" value="SET-MYND_domain_protein"/>
</dbReference>
<gene>
    <name evidence="10" type="ORF">PV328_009847</name>
</gene>
<evidence type="ECO:0000313" key="10">
    <source>
        <dbReference type="EMBL" id="KAK0158909.1"/>
    </source>
</evidence>